<dbReference type="EMBL" id="MJBS01000160">
    <property type="protein sequence ID" value="OHE92072.1"/>
    <property type="molecule type" value="Genomic_DNA"/>
</dbReference>
<evidence type="ECO:0000256" key="4">
    <source>
        <dbReference type="ARBA" id="ARBA00022833"/>
    </source>
</evidence>
<organism evidence="7 8">
    <name type="scientific">Colletotrichum orchidophilum</name>
    <dbReference type="NCBI Taxonomy" id="1209926"/>
    <lineage>
        <taxon>Eukaryota</taxon>
        <taxon>Fungi</taxon>
        <taxon>Dikarya</taxon>
        <taxon>Ascomycota</taxon>
        <taxon>Pezizomycotina</taxon>
        <taxon>Sordariomycetes</taxon>
        <taxon>Hypocreomycetidae</taxon>
        <taxon>Glomerellales</taxon>
        <taxon>Glomerellaceae</taxon>
        <taxon>Colletotrichum</taxon>
    </lineage>
</organism>
<dbReference type="GeneID" id="34565782"/>
<name>A0A1G4ASQ9_9PEZI</name>
<dbReference type="SUPFAM" id="SSF57667">
    <property type="entry name" value="beta-beta-alpha zinc fingers"/>
    <property type="match status" value="1"/>
</dbReference>
<protein>
    <recommendedName>
        <fullName evidence="6">C2H2-type domain-containing protein</fullName>
    </recommendedName>
</protein>
<reference evidence="7 8" key="1">
    <citation type="submission" date="2016-09" db="EMBL/GenBank/DDBJ databases">
        <authorList>
            <person name="Capua I."/>
            <person name="De Benedictis P."/>
            <person name="Joannis T."/>
            <person name="Lombin L.H."/>
            <person name="Cattoli G."/>
        </authorList>
    </citation>
    <scope>NUCLEOTIDE SEQUENCE [LARGE SCALE GENOMIC DNA]</scope>
    <source>
        <strain evidence="7 8">IMI 309357</strain>
    </source>
</reference>
<keyword evidence="2" id="KW-0677">Repeat</keyword>
<dbReference type="STRING" id="1209926.A0A1G4ASQ9"/>
<feature type="domain" description="C2H2-type" evidence="6">
    <location>
        <begin position="989"/>
        <end position="1016"/>
    </location>
</feature>
<dbReference type="PROSITE" id="PS50157">
    <property type="entry name" value="ZINC_FINGER_C2H2_2"/>
    <property type="match status" value="2"/>
</dbReference>
<dbReference type="Proteomes" id="UP000176998">
    <property type="component" value="Unassembled WGS sequence"/>
</dbReference>
<dbReference type="AlphaFoldDB" id="A0A1G4ASQ9"/>
<keyword evidence="4" id="KW-0862">Zinc</keyword>
<dbReference type="Gene3D" id="3.40.50.300">
    <property type="entry name" value="P-loop containing nucleotide triphosphate hydrolases"/>
    <property type="match status" value="1"/>
</dbReference>
<evidence type="ECO:0000256" key="2">
    <source>
        <dbReference type="ARBA" id="ARBA00022737"/>
    </source>
</evidence>
<dbReference type="SUPFAM" id="SSF52540">
    <property type="entry name" value="P-loop containing nucleoside triphosphate hydrolases"/>
    <property type="match status" value="1"/>
</dbReference>
<evidence type="ECO:0000313" key="8">
    <source>
        <dbReference type="Proteomes" id="UP000176998"/>
    </source>
</evidence>
<evidence type="ECO:0000256" key="3">
    <source>
        <dbReference type="ARBA" id="ARBA00022771"/>
    </source>
</evidence>
<keyword evidence="1" id="KW-0479">Metal-binding</keyword>
<dbReference type="SMART" id="SM00355">
    <property type="entry name" value="ZnF_C2H2"/>
    <property type="match status" value="4"/>
</dbReference>
<dbReference type="Pfam" id="PF22939">
    <property type="entry name" value="WHD_GPIID"/>
    <property type="match status" value="1"/>
</dbReference>
<dbReference type="Pfam" id="PF24883">
    <property type="entry name" value="NPHP3_N"/>
    <property type="match status" value="1"/>
</dbReference>
<dbReference type="InterPro" id="IPR036236">
    <property type="entry name" value="Znf_C2H2_sf"/>
</dbReference>
<comment type="caution">
    <text evidence="7">The sequence shown here is derived from an EMBL/GenBank/DDBJ whole genome shotgun (WGS) entry which is preliminary data.</text>
</comment>
<dbReference type="PROSITE" id="PS00028">
    <property type="entry name" value="ZINC_FINGER_C2H2_1"/>
    <property type="match status" value="2"/>
</dbReference>
<dbReference type="RefSeq" id="XP_022469243.1">
    <property type="nucleotide sequence ID" value="XM_022624272.1"/>
</dbReference>
<gene>
    <name evidence="7" type="ORF">CORC01_12653</name>
</gene>
<dbReference type="PANTHER" id="PTHR10039">
    <property type="entry name" value="AMELOGENIN"/>
    <property type="match status" value="1"/>
</dbReference>
<dbReference type="FunFam" id="3.30.160.60:FF:002343">
    <property type="entry name" value="Zinc finger protein 33A"/>
    <property type="match status" value="1"/>
</dbReference>
<dbReference type="OrthoDB" id="21416at2759"/>
<sequence length="1016" mass="117767">MAQGFGAYRVPDLNVDVEVQLAKSADTSKALINDIHVDKIGKTTSYDVYRSLSDIQCKQVTSKTLMNLNRIELFLSGMLSLQDVLNDREMGDVEGIMAFVWGPMRFLLETTNVNDRAFDHILEVYQQLGIKILPLSEYKQFFAESVNGRTCLLNIYNDVAVFHRTAYKLFSLRSSLWVKLHRATWKDLESTFNHLAASLQLHADFIRTHGAPLQDRRALRTVDSGFAAPQDSIMFDSDEFRRKSHEYTYQYDLLWKDFRKNEAARKQEQKDKVLRWIAAPSKLETLHESFVKKREPYPETGRWLYTRYDPVSNWMREDIPKDSALWVHGPKGMGKTILSSLVVTRLHELIRTKSIRPDVQICYFYCQDADPELNSYFGILRGIVHQLVSAINVLNHDPDEASEDEYDGLGHRNNHNGCVLPLCDDKIASSGGSTLSTTEGCLSLIETFFEINPRLYIVLDGLDECACREDIRQVVSFLVAQVSRLDDINQGQLRVLFMSQPVPDVKAAMTKPTVSPLIGEVELMRTDNRQDIQTYVKSRMDPAEPVKPRRHVRGRIDPSEFPSVSRPNFNLEESEIQRIEKEVSVQSEGSFLYAVLAVDYLLNQWTKGELLEKVTSRMLPDGLSKMYDLVLESLKKKMLNESPTHWDKTKLLLGWLACAHRPLKWHEIQAIIAYDLEKDEIDFNRRMIRRKNINKLLGSLVDVLPGDEIRLMHSTAKDEAERCRHIPLGYFSFQDYAVPQWYRHIDTVITECHDIFSPNFYFDAGLERHRDFAAEFGLALERFILAYDDDLTKITDIHPEFPQDDLSTYTTFPFYTNLVRVWNHIYTHQKGSIDDRNKVGIDRLEAALESHRKVLENDYMPETEMCGQDTMETYYGPNQFKCKKTLCKFFYEGFKSERDRKAHHNRHDRPFACPLPTCNSAPVGFSSNKDRERHVRNYHPDLREEPTVFLQMSRRRETAKFPCTICRKCFTRNINLKGHMRSHFGERPFACPNCGKAFARLNDCHRHEKIHTKKGS</sequence>
<evidence type="ECO:0000256" key="1">
    <source>
        <dbReference type="ARBA" id="ARBA00022723"/>
    </source>
</evidence>
<accession>A0A1G4ASQ9</accession>
<dbReference type="InterPro" id="IPR054471">
    <property type="entry name" value="GPIID_WHD"/>
</dbReference>
<dbReference type="GO" id="GO:0008270">
    <property type="term" value="F:zinc ion binding"/>
    <property type="evidence" value="ECO:0007669"/>
    <property type="project" value="UniProtKB-KW"/>
</dbReference>
<dbReference type="InterPro" id="IPR027417">
    <property type="entry name" value="P-loop_NTPase"/>
</dbReference>
<dbReference type="InterPro" id="IPR056884">
    <property type="entry name" value="NPHP3-like_N"/>
</dbReference>
<proteinExistence type="predicted"/>
<dbReference type="InterPro" id="IPR013087">
    <property type="entry name" value="Znf_C2H2_type"/>
</dbReference>
<dbReference type="Gene3D" id="3.30.160.60">
    <property type="entry name" value="Classic Zinc Finger"/>
    <property type="match status" value="2"/>
</dbReference>
<evidence type="ECO:0000313" key="7">
    <source>
        <dbReference type="EMBL" id="OHE92072.1"/>
    </source>
</evidence>
<keyword evidence="8" id="KW-1185">Reference proteome</keyword>
<evidence type="ECO:0000256" key="5">
    <source>
        <dbReference type="PROSITE-ProRule" id="PRU00042"/>
    </source>
</evidence>
<keyword evidence="3 5" id="KW-0863">Zinc-finger</keyword>
<feature type="domain" description="C2H2-type" evidence="6">
    <location>
        <begin position="961"/>
        <end position="988"/>
    </location>
</feature>
<evidence type="ECO:0000259" key="6">
    <source>
        <dbReference type="PROSITE" id="PS50157"/>
    </source>
</evidence>